<dbReference type="AlphaFoldDB" id="U1GK89"/>
<dbReference type="OrthoDB" id="4138114at2759"/>
<dbReference type="GeneID" id="19237929"/>
<dbReference type="Proteomes" id="UP000019373">
    <property type="component" value="Unassembled WGS sequence"/>
</dbReference>
<dbReference type="RefSeq" id="XP_007801830.1">
    <property type="nucleotide sequence ID" value="XM_007803639.1"/>
</dbReference>
<dbReference type="eggNOG" id="ENOG502TJTU">
    <property type="taxonomic scope" value="Eukaryota"/>
</dbReference>
<dbReference type="HOGENOM" id="CLU_1185007_0_0_1"/>
<evidence type="ECO:0000313" key="1">
    <source>
        <dbReference type="EMBL" id="ERF72598.1"/>
    </source>
</evidence>
<dbReference type="EMBL" id="KE721082">
    <property type="protein sequence ID" value="ERF72598.1"/>
    <property type="molecule type" value="Genomic_DNA"/>
</dbReference>
<accession>U1GK89</accession>
<evidence type="ECO:0000313" key="2">
    <source>
        <dbReference type="Proteomes" id="UP000019373"/>
    </source>
</evidence>
<protein>
    <submittedName>
        <fullName evidence="1">Uncharacterized protein</fullName>
    </submittedName>
</protein>
<proteinExistence type="predicted"/>
<organism evidence="1 2">
    <name type="scientific">Endocarpon pusillum (strain Z07020 / HMAS-L-300199)</name>
    <name type="common">Lichen-forming fungus</name>
    <dbReference type="NCBI Taxonomy" id="1263415"/>
    <lineage>
        <taxon>Eukaryota</taxon>
        <taxon>Fungi</taxon>
        <taxon>Dikarya</taxon>
        <taxon>Ascomycota</taxon>
        <taxon>Pezizomycotina</taxon>
        <taxon>Eurotiomycetes</taxon>
        <taxon>Chaetothyriomycetidae</taxon>
        <taxon>Verrucariales</taxon>
        <taxon>Verrucariaceae</taxon>
        <taxon>Endocarpon</taxon>
    </lineage>
</organism>
<sequence>MTRKELREREFMKAQLLSLGNNIDVDTQDGRWTNNDIQRLIDLLIEEEDQDFKEALGRRRGGVRVKRKTPHVRIEKHIRDVNDSMTGALPLRRGSNSEDEPAFDLTREDIDDATVCLDTLPRLYRSMPYYMVSVKVLKTMGLFNDPVIYEMLPRDFMTTIKGLKRAWDEANATQPDEEEDLDVYLLDAMWKRGGLVRDAEWRVVYPSDIKPQNGEEGDPEFWKELRGLAQEFEE</sequence>
<name>U1GK89_ENDPU</name>
<gene>
    <name evidence="1" type="ORF">EPUS_02880</name>
</gene>
<reference evidence="2" key="1">
    <citation type="journal article" date="2014" name="BMC Genomics">
        <title>Genome characteristics reveal the impact of lichenization on lichen-forming fungus Endocarpon pusillum Hedwig (Verrucariales, Ascomycota).</title>
        <authorList>
            <person name="Wang Y.-Y."/>
            <person name="Liu B."/>
            <person name="Zhang X.-Y."/>
            <person name="Zhou Q.-M."/>
            <person name="Zhang T."/>
            <person name="Li H."/>
            <person name="Yu Y.-F."/>
            <person name="Zhang X.-L."/>
            <person name="Hao X.-Y."/>
            <person name="Wang M."/>
            <person name="Wang L."/>
            <person name="Wei J.-C."/>
        </authorList>
    </citation>
    <scope>NUCLEOTIDE SEQUENCE [LARGE SCALE GENOMIC DNA]</scope>
    <source>
        <strain evidence="2">Z07020 / HMAS-L-300199</strain>
    </source>
</reference>
<keyword evidence="2" id="KW-1185">Reference proteome</keyword>